<evidence type="ECO:0000256" key="4">
    <source>
        <dbReference type="ARBA" id="ARBA00022692"/>
    </source>
</evidence>
<keyword evidence="7" id="KW-0813">Transport</keyword>
<dbReference type="InterPro" id="IPR003400">
    <property type="entry name" value="ExbD"/>
</dbReference>
<dbReference type="GO" id="GO:0015031">
    <property type="term" value="P:protein transport"/>
    <property type="evidence" value="ECO:0007669"/>
    <property type="project" value="UniProtKB-KW"/>
</dbReference>
<comment type="similarity">
    <text evidence="2 7">Belongs to the ExbD/TolR family.</text>
</comment>
<feature type="transmembrane region" description="Helical" evidence="8">
    <location>
        <begin position="21"/>
        <end position="43"/>
    </location>
</feature>
<evidence type="ECO:0000256" key="3">
    <source>
        <dbReference type="ARBA" id="ARBA00022475"/>
    </source>
</evidence>
<evidence type="ECO:0000313" key="10">
    <source>
        <dbReference type="Proteomes" id="UP000321595"/>
    </source>
</evidence>
<evidence type="ECO:0000313" key="9">
    <source>
        <dbReference type="EMBL" id="QED30238.1"/>
    </source>
</evidence>
<keyword evidence="6 8" id="KW-0472">Membrane</keyword>
<dbReference type="OrthoDB" id="6400125at2"/>
<dbReference type="Proteomes" id="UP000321595">
    <property type="component" value="Chromosome"/>
</dbReference>
<keyword evidence="4 7" id="KW-0812">Transmembrane</keyword>
<dbReference type="EMBL" id="CP042467">
    <property type="protein sequence ID" value="QED30238.1"/>
    <property type="molecule type" value="Genomic_DNA"/>
</dbReference>
<sequence length="199" mass="22236">MAFDRWRRATEDAVEINVIPVMNLFMVLIPFLLLGATFFHIGVIPTSTPTLSPSDSDVPKTPTTVAVNLEITQDLLRITASSVSLDPEELEALSAEWPKKNGEYQVDALQRALVEIKQKYPESNTLTVLPFEDLNYQVLVSVLDVTRNRQVGLDAKGEPKIEDIFPVTIFSRFVPDNLVGENANLDEEGQPLEPEDLEE</sequence>
<dbReference type="GO" id="GO:0022857">
    <property type="term" value="F:transmembrane transporter activity"/>
    <property type="evidence" value="ECO:0007669"/>
    <property type="project" value="InterPro"/>
</dbReference>
<accession>A0A5B8XZ35</accession>
<dbReference type="KEGG" id="bbae:FRD01_24000"/>
<evidence type="ECO:0008006" key="11">
    <source>
        <dbReference type="Google" id="ProtNLM"/>
    </source>
</evidence>
<evidence type="ECO:0000256" key="6">
    <source>
        <dbReference type="ARBA" id="ARBA00023136"/>
    </source>
</evidence>
<evidence type="ECO:0000256" key="2">
    <source>
        <dbReference type="ARBA" id="ARBA00005811"/>
    </source>
</evidence>
<dbReference type="GO" id="GO:0005886">
    <property type="term" value="C:plasma membrane"/>
    <property type="evidence" value="ECO:0007669"/>
    <property type="project" value="UniProtKB-SubCell"/>
</dbReference>
<organism evidence="9 10">
    <name type="scientific">Microvenator marinus</name>
    <dbReference type="NCBI Taxonomy" id="2600177"/>
    <lineage>
        <taxon>Bacteria</taxon>
        <taxon>Deltaproteobacteria</taxon>
        <taxon>Bradymonadales</taxon>
        <taxon>Microvenatoraceae</taxon>
        <taxon>Microvenator</taxon>
    </lineage>
</organism>
<evidence type="ECO:0000256" key="5">
    <source>
        <dbReference type="ARBA" id="ARBA00022989"/>
    </source>
</evidence>
<evidence type="ECO:0000256" key="7">
    <source>
        <dbReference type="RuleBase" id="RU003879"/>
    </source>
</evidence>
<keyword evidence="7" id="KW-0653">Protein transport</keyword>
<evidence type="ECO:0000256" key="8">
    <source>
        <dbReference type="SAM" id="Phobius"/>
    </source>
</evidence>
<protein>
    <recommendedName>
        <fullName evidence="11">Biopolymer transporter ExbD</fullName>
    </recommendedName>
</protein>
<reference evidence="9 10" key="1">
    <citation type="submission" date="2019-08" db="EMBL/GenBank/DDBJ databases">
        <authorList>
            <person name="Liang Q."/>
        </authorList>
    </citation>
    <scope>NUCLEOTIDE SEQUENCE [LARGE SCALE GENOMIC DNA]</scope>
    <source>
        <strain evidence="9 10">V1718</strain>
    </source>
</reference>
<keyword evidence="10" id="KW-1185">Reference proteome</keyword>
<keyword evidence="3" id="KW-1003">Cell membrane</keyword>
<dbReference type="Pfam" id="PF02472">
    <property type="entry name" value="ExbD"/>
    <property type="match status" value="1"/>
</dbReference>
<evidence type="ECO:0000256" key="1">
    <source>
        <dbReference type="ARBA" id="ARBA00004162"/>
    </source>
</evidence>
<proteinExistence type="inferred from homology"/>
<name>A0A5B8XZ35_9DELT</name>
<dbReference type="RefSeq" id="WP_146963754.1">
    <property type="nucleotide sequence ID" value="NZ_CP042467.1"/>
</dbReference>
<comment type="subcellular location">
    <subcellularLocation>
        <location evidence="1">Cell membrane</location>
        <topology evidence="1">Single-pass membrane protein</topology>
    </subcellularLocation>
    <subcellularLocation>
        <location evidence="7">Cell membrane</location>
        <topology evidence="7">Single-pass type II membrane protein</topology>
    </subcellularLocation>
</comment>
<keyword evidence="5 8" id="KW-1133">Transmembrane helix</keyword>
<dbReference type="AlphaFoldDB" id="A0A5B8XZ35"/>
<gene>
    <name evidence="9" type="ORF">FRD01_24000</name>
</gene>